<dbReference type="AlphaFoldDB" id="A0A3R6GW69"/>
<gene>
    <name evidence="1" type="ORF">DW656_17560</name>
</gene>
<dbReference type="RefSeq" id="WP_118199867.1">
    <property type="nucleotide sequence ID" value="NZ_QRHO01000068.1"/>
</dbReference>
<comment type="caution">
    <text evidence="1">The sequence shown here is derived from an EMBL/GenBank/DDBJ whole genome shotgun (WGS) entry which is preliminary data.</text>
</comment>
<evidence type="ECO:0000313" key="1">
    <source>
        <dbReference type="EMBL" id="RHF78859.1"/>
    </source>
</evidence>
<protein>
    <recommendedName>
        <fullName evidence="3">Nuclease-associated modular DNA-binding 1 domain-containing protein</fullName>
    </recommendedName>
</protein>
<dbReference type="EMBL" id="QRHO01000068">
    <property type="protein sequence ID" value="RHF78859.1"/>
    <property type="molecule type" value="Genomic_DNA"/>
</dbReference>
<evidence type="ECO:0000313" key="2">
    <source>
        <dbReference type="Proteomes" id="UP000284579"/>
    </source>
</evidence>
<accession>A0A3R6GW69</accession>
<organism evidence="1 2">
    <name type="scientific">Coprococcus comes</name>
    <dbReference type="NCBI Taxonomy" id="410072"/>
    <lineage>
        <taxon>Bacteria</taxon>
        <taxon>Bacillati</taxon>
        <taxon>Bacillota</taxon>
        <taxon>Clostridia</taxon>
        <taxon>Lachnospirales</taxon>
        <taxon>Lachnospiraceae</taxon>
        <taxon>Coprococcus</taxon>
    </lineage>
</organism>
<proteinExistence type="predicted"/>
<reference evidence="1 2" key="1">
    <citation type="submission" date="2018-08" db="EMBL/GenBank/DDBJ databases">
        <title>A genome reference for cultivated species of the human gut microbiota.</title>
        <authorList>
            <person name="Zou Y."/>
            <person name="Xue W."/>
            <person name="Luo G."/>
        </authorList>
    </citation>
    <scope>NUCLEOTIDE SEQUENCE [LARGE SCALE GENOMIC DNA]</scope>
    <source>
        <strain evidence="1 2">AM23-3</strain>
    </source>
</reference>
<dbReference type="Proteomes" id="UP000284579">
    <property type="component" value="Unassembled WGS sequence"/>
</dbReference>
<evidence type="ECO:0008006" key="3">
    <source>
        <dbReference type="Google" id="ProtNLM"/>
    </source>
</evidence>
<sequence length="184" mass="20749">MGKKRKTIVCIETGEQFNGTEDAANAIGLSSGFISHQIREGKPIKGFYYYYAGEMLPDERRQKIRNRKKKQNNKPRPVICLETGERFESISLVSRMLGISKSNVFHAMKNGSAVHGIHFYYGDELKPDDSFFKPKRRRKVRCTETGVVYESIKDAAERTKISPNGIGSAASGMAGGYHWEYADD</sequence>
<name>A0A3R6GW69_9FIRM</name>